<accession>A0ABP4TNW5</accession>
<evidence type="ECO:0000256" key="6">
    <source>
        <dbReference type="ARBA" id="ARBA00023136"/>
    </source>
</evidence>
<comment type="caution">
    <text evidence="9">The sequence shown here is derived from an EMBL/GenBank/DDBJ whole genome shotgun (WGS) entry which is preliminary data.</text>
</comment>
<name>A0ABP4TNW5_9MICO</name>
<feature type="transmembrane region" description="Helical" evidence="8">
    <location>
        <begin position="31"/>
        <end position="50"/>
    </location>
</feature>
<evidence type="ECO:0000256" key="4">
    <source>
        <dbReference type="ARBA" id="ARBA00022692"/>
    </source>
</evidence>
<dbReference type="PANTHER" id="PTHR30561">
    <property type="entry name" value="SMR FAMILY PROTON-DEPENDENT DRUG EFFLUX TRANSPORTER SUGE"/>
    <property type="match status" value="1"/>
</dbReference>
<organism evidence="9 10">
    <name type="scientific">Microbacterium sediminicola</name>
    <dbReference type="NCBI Taxonomy" id="415210"/>
    <lineage>
        <taxon>Bacteria</taxon>
        <taxon>Bacillati</taxon>
        <taxon>Actinomycetota</taxon>
        <taxon>Actinomycetes</taxon>
        <taxon>Micrococcales</taxon>
        <taxon>Microbacteriaceae</taxon>
        <taxon>Microbacterium</taxon>
    </lineage>
</organism>
<dbReference type="Gene3D" id="1.10.3730.20">
    <property type="match status" value="1"/>
</dbReference>
<feature type="transmembrane region" description="Helical" evidence="8">
    <location>
        <begin position="85"/>
        <end position="103"/>
    </location>
</feature>
<reference evidence="10" key="1">
    <citation type="journal article" date="2019" name="Int. J. Syst. Evol. Microbiol.">
        <title>The Global Catalogue of Microorganisms (GCM) 10K type strain sequencing project: providing services to taxonomists for standard genome sequencing and annotation.</title>
        <authorList>
            <consortium name="The Broad Institute Genomics Platform"/>
            <consortium name="The Broad Institute Genome Sequencing Center for Infectious Disease"/>
            <person name="Wu L."/>
            <person name="Ma J."/>
        </authorList>
    </citation>
    <scope>NUCLEOTIDE SEQUENCE [LARGE SCALE GENOMIC DNA]</scope>
    <source>
        <strain evidence="10">JCM 15577</strain>
    </source>
</reference>
<gene>
    <name evidence="9" type="ORF">GCM10009808_05420</name>
</gene>
<evidence type="ECO:0000313" key="10">
    <source>
        <dbReference type="Proteomes" id="UP001501690"/>
    </source>
</evidence>
<protein>
    <submittedName>
        <fullName evidence="9">SMR family transporter</fullName>
    </submittedName>
</protein>
<keyword evidence="3" id="KW-1003">Cell membrane</keyword>
<dbReference type="SUPFAM" id="SSF103481">
    <property type="entry name" value="Multidrug resistance efflux transporter EmrE"/>
    <property type="match status" value="1"/>
</dbReference>
<dbReference type="RefSeq" id="WP_344068908.1">
    <property type="nucleotide sequence ID" value="NZ_BAAAPL010000001.1"/>
</dbReference>
<evidence type="ECO:0000313" key="9">
    <source>
        <dbReference type="EMBL" id="GAA1691327.1"/>
    </source>
</evidence>
<evidence type="ECO:0000256" key="3">
    <source>
        <dbReference type="ARBA" id="ARBA00022475"/>
    </source>
</evidence>
<dbReference type="InterPro" id="IPR000390">
    <property type="entry name" value="Small_drug/metabolite_transptr"/>
</dbReference>
<evidence type="ECO:0000256" key="7">
    <source>
        <dbReference type="RuleBase" id="RU003942"/>
    </source>
</evidence>
<proteinExistence type="inferred from homology"/>
<evidence type="ECO:0000256" key="8">
    <source>
        <dbReference type="SAM" id="Phobius"/>
    </source>
</evidence>
<evidence type="ECO:0000256" key="5">
    <source>
        <dbReference type="ARBA" id="ARBA00022989"/>
    </source>
</evidence>
<dbReference type="EMBL" id="BAAAPL010000001">
    <property type="protein sequence ID" value="GAA1691327.1"/>
    <property type="molecule type" value="Genomic_DNA"/>
</dbReference>
<keyword evidence="6 8" id="KW-0472">Membrane</keyword>
<sequence>MTWLLLAGAIVLEVAGTMSLRASEGFRKPVWIAPVIGAYLVSFTLLFLCLENGMPVGVAYGVWAASGVALTAILARILFKEPFTWVMGLGVVAIAAGVLLIELGSH</sequence>
<keyword evidence="4 7" id="KW-0812">Transmembrane</keyword>
<comment type="subcellular location">
    <subcellularLocation>
        <location evidence="1 7">Cell membrane</location>
        <topology evidence="1 7">Multi-pass membrane protein</topology>
    </subcellularLocation>
</comment>
<feature type="transmembrane region" description="Helical" evidence="8">
    <location>
        <begin position="57"/>
        <end position="79"/>
    </location>
</feature>
<dbReference type="InterPro" id="IPR045324">
    <property type="entry name" value="Small_multidrug_res"/>
</dbReference>
<dbReference type="InterPro" id="IPR037185">
    <property type="entry name" value="EmrE-like"/>
</dbReference>
<keyword evidence="2" id="KW-0813">Transport</keyword>
<dbReference type="Proteomes" id="UP001501690">
    <property type="component" value="Unassembled WGS sequence"/>
</dbReference>
<keyword evidence="10" id="KW-1185">Reference proteome</keyword>
<keyword evidence="5 8" id="KW-1133">Transmembrane helix</keyword>
<evidence type="ECO:0000256" key="2">
    <source>
        <dbReference type="ARBA" id="ARBA00022448"/>
    </source>
</evidence>
<dbReference type="PANTHER" id="PTHR30561:SF1">
    <property type="entry name" value="MULTIDRUG TRANSPORTER EMRE"/>
    <property type="match status" value="1"/>
</dbReference>
<evidence type="ECO:0000256" key="1">
    <source>
        <dbReference type="ARBA" id="ARBA00004651"/>
    </source>
</evidence>
<dbReference type="Pfam" id="PF00893">
    <property type="entry name" value="Multi_Drug_Res"/>
    <property type="match status" value="1"/>
</dbReference>
<comment type="similarity">
    <text evidence="7">Belongs to the drug/metabolite transporter (DMT) superfamily. Small multidrug resistance (SMR) (TC 2.A.7.1) family.</text>
</comment>